<accession>A0AAE0PVS4</accession>
<comment type="caution">
    <text evidence="14">The sequence shown here is derived from an EMBL/GenBank/DDBJ whole genome shotgun (WGS) entry which is preliminary data.</text>
</comment>
<dbReference type="Proteomes" id="UP001274896">
    <property type="component" value="Unassembled WGS sequence"/>
</dbReference>
<keyword evidence="8" id="KW-0325">Glycoprotein</keyword>
<evidence type="ECO:0000256" key="12">
    <source>
        <dbReference type="SAM" id="Phobius"/>
    </source>
</evidence>
<organism evidence="14 15">
    <name type="scientific">Hemibagrus guttatus</name>
    <dbReference type="NCBI Taxonomy" id="175788"/>
    <lineage>
        <taxon>Eukaryota</taxon>
        <taxon>Metazoa</taxon>
        <taxon>Chordata</taxon>
        <taxon>Craniata</taxon>
        <taxon>Vertebrata</taxon>
        <taxon>Euteleostomi</taxon>
        <taxon>Actinopterygii</taxon>
        <taxon>Neopterygii</taxon>
        <taxon>Teleostei</taxon>
        <taxon>Ostariophysi</taxon>
        <taxon>Siluriformes</taxon>
        <taxon>Bagridae</taxon>
        <taxon>Hemibagrus</taxon>
    </lineage>
</organism>
<evidence type="ECO:0000256" key="1">
    <source>
        <dbReference type="ARBA" id="ARBA00004141"/>
    </source>
</evidence>
<feature type="transmembrane region" description="Helical" evidence="12">
    <location>
        <begin position="203"/>
        <end position="226"/>
    </location>
</feature>
<dbReference type="GO" id="GO:0019722">
    <property type="term" value="P:calcium-mediated signaling"/>
    <property type="evidence" value="ECO:0007669"/>
    <property type="project" value="TreeGrafter"/>
</dbReference>
<feature type="non-terminal residue" evidence="14">
    <location>
        <position position="470"/>
    </location>
</feature>
<feature type="transmembrane region" description="Helical" evidence="12">
    <location>
        <begin position="353"/>
        <end position="371"/>
    </location>
</feature>
<comment type="similarity">
    <text evidence="10">Belongs to the G-protein coupled receptor 1 family.</text>
</comment>
<dbReference type="Gene3D" id="1.20.1070.10">
    <property type="entry name" value="Rhodopsin 7-helix transmembrane proteins"/>
    <property type="match status" value="1"/>
</dbReference>
<dbReference type="PRINTS" id="PR00237">
    <property type="entry name" value="GPCRRHODOPSN"/>
</dbReference>
<evidence type="ECO:0000256" key="4">
    <source>
        <dbReference type="ARBA" id="ARBA00023040"/>
    </source>
</evidence>
<dbReference type="SUPFAM" id="SSF81321">
    <property type="entry name" value="Family A G protein-coupled receptor-like"/>
    <property type="match status" value="1"/>
</dbReference>
<feature type="domain" description="G-protein coupled receptors family 1 profile" evidence="13">
    <location>
        <begin position="152"/>
        <end position="414"/>
    </location>
</feature>
<dbReference type="InterPro" id="IPR000248">
    <property type="entry name" value="ATII_rcpt"/>
</dbReference>
<gene>
    <name evidence="14" type="ORF">QTP70_014786</name>
</gene>
<feature type="transmembrane region" description="Helical" evidence="12">
    <location>
        <begin position="260"/>
        <end position="279"/>
    </location>
</feature>
<protein>
    <recommendedName>
        <fullName evidence="13">G-protein coupled receptors family 1 profile domain-containing protein</fullName>
    </recommendedName>
</protein>
<dbReference type="InterPro" id="IPR050119">
    <property type="entry name" value="CCR1-9-like"/>
</dbReference>
<evidence type="ECO:0000256" key="9">
    <source>
        <dbReference type="ARBA" id="ARBA00023224"/>
    </source>
</evidence>
<evidence type="ECO:0000256" key="3">
    <source>
        <dbReference type="ARBA" id="ARBA00022989"/>
    </source>
</evidence>
<feature type="transmembrane region" description="Helical" evidence="12">
    <location>
        <begin position="305"/>
        <end position="326"/>
    </location>
</feature>
<keyword evidence="15" id="KW-1185">Reference proteome</keyword>
<keyword evidence="3 12" id="KW-1133">Transmembrane helix</keyword>
<keyword evidence="6" id="KW-1015">Disulfide bond</keyword>
<dbReference type="PROSITE" id="PS00237">
    <property type="entry name" value="G_PROTEIN_RECEP_F1_1"/>
    <property type="match status" value="1"/>
</dbReference>
<sequence>CHWASRQDTLWTECQPIAGHTHTLIHSHTTDNLEMPINLQCMSLDRGRKPEYPEKTPEARGEHANSTHTAEAGIEPPTLEVSLIFPPNHSEPHSDVTMESDSSFNLSTVGNPVSLDKVSNQSCDFLSLSISHYQKTLIPVVYFVIFILGFLGNTLAVCVLGQKSLRCTVANTYLLNLALSDLVFLIGLPFWAVHYLRDYDWPFGWFLCKLCSSLTSLNTYASIYFIMGMSIDRYRVIVYPLQSHCTESVYHARTVFHARCVCAVIWVLATLTTIPALAFREMHHSVEHNITACVMKYPNKHWHGMLTLAKNTFGFLIPFIVIVTFYSRIRCHLLASPELVEPDPSRLEHVRRVALAIVTAFFLCWFPFHTLSFMGVLQELGVNWSCSVQQVMAVMFAPALCLGFTNSAINPLLYCFVGNRFRQQLRRLWEAKVQKMGKQRSNSVSMQISSFSQKLSDTKDTMVPVTVEDK</sequence>
<dbReference type="PANTHER" id="PTHR10489:SF952">
    <property type="entry name" value="TYPE-2 ANGIOTENSIN II RECEPTOR"/>
    <property type="match status" value="1"/>
</dbReference>
<keyword evidence="9 10" id="KW-0807">Transducer</keyword>
<dbReference type="GO" id="GO:0007204">
    <property type="term" value="P:positive regulation of cytosolic calcium ion concentration"/>
    <property type="evidence" value="ECO:0007669"/>
    <property type="project" value="TreeGrafter"/>
</dbReference>
<keyword evidence="7 10" id="KW-0675">Receptor</keyword>
<feature type="region of interest" description="Disordered" evidence="11">
    <location>
        <begin position="47"/>
        <end position="70"/>
    </location>
</feature>
<dbReference type="InterPro" id="IPR000276">
    <property type="entry name" value="GPCR_Rhodpsn"/>
</dbReference>
<reference evidence="14" key="1">
    <citation type="submission" date="2023-06" db="EMBL/GenBank/DDBJ databases">
        <title>Male Hemibagrus guttatus genome.</title>
        <authorList>
            <person name="Bian C."/>
        </authorList>
    </citation>
    <scope>NUCLEOTIDE SEQUENCE</scope>
    <source>
        <strain evidence="14">Male_cb2023</strain>
        <tissue evidence="14">Muscle</tissue>
    </source>
</reference>
<dbReference type="PRINTS" id="PR00241">
    <property type="entry name" value="ANGIOTENSINR"/>
</dbReference>
<evidence type="ECO:0000256" key="11">
    <source>
        <dbReference type="SAM" id="MobiDB-lite"/>
    </source>
</evidence>
<dbReference type="Pfam" id="PF00001">
    <property type="entry name" value="7tm_1"/>
    <property type="match status" value="1"/>
</dbReference>
<evidence type="ECO:0000256" key="10">
    <source>
        <dbReference type="RuleBase" id="RU000688"/>
    </source>
</evidence>
<dbReference type="AlphaFoldDB" id="A0AAE0PVS4"/>
<dbReference type="EMBL" id="JAUCMX010000027">
    <property type="protein sequence ID" value="KAK3508947.1"/>
    <property type="molecule type" value="Genomic_DNA"/>
</dbReference>
<dbReference type="InterPro" id="IPR017452">
    <property type="entry name" value="GPCR_Rhodpsn_7TM"/>
</dbReference>
<evidence type="ECO:0000256" key="6">
    <source>
        <dbReference type="ARBA" id="ARBA00023157"/>
    </source>
</evidence>
<feature type="compositionally biased region" description="Basic and acidic residues" evidence="11">
    <location>
        <begin position="47"/>
        <end position="65"/>
    </location>
</feature>
<feature type="transmembrane region" description="Helical" evidence="12">
    <location>
        <begin position="173"/>
        <end position="191"/>
    </location>
</feature>
<comment type="subcellular location">
    <subcellularLocation>
        <location evidence="1">Membrane</location>
        <topology evidence="1">Multi-pass membrane protein</topology>
    </subcellularLocation>
</comment>
<dbReference type="PANTHER" id="PTHR10489">
    <property type="entry name" value="CELL ADHESION MOLECULE"/>
    <property type="match status" value="1"/>
</dbReference>
<keyword evidence="2 10" id="KW-0812">Transmembrane</keyword>
<dbReference type="GO" id="GO:0030593">
    <property type="term" value="P:neutrophil chemotaxis"/>
    <property type="evidence" value="ECO:0007669"/>
    <property type="project" value="TreeGrafter"/>
</dbReference>
<dbReference type="GO" id="GO:0006955">
    <property type="term" value="P:immune response"/>
    <property type="evidence" value="ECO:0007669"/>
    <property type="project" value="TreeGrafter"/>
</dbReference>
<name>A0AAE0PVS4_9TELE</name>
<feature type="non-terminal residue" evidence="14">
    <location>
        <position position="1"/>
    </location>
</feature>
<evidence type="ECO:0000256" key="7">
    <source>
        <dbReference type="ARBA" id="ARBA00023170"/>
    </source>
</evidence>
<dbReference type="GO" id="GO:0009897">
    <property type="term" value="C:external side of plasma membrane"/>
    <property type="evidence" value="ECO:0007669"/>
    <property type="project" value="TreeGrafter"/>
</dbReference>
<feature type="transmembrane region" description="Helical" evidence="12">
    <location>
        <begin position="391"/>
        <end position="417"/>
    </location>
</feature>
<evidence type="ECO:0000259" key="13">
    <source>
        <dbReference type="PROSITE" id="PS50262"/>
    </source>
</evidence>
<dbReference type="GO" id="GO:0019957">
    <property type="term" value="F:C-C chemokine binding"/>
    <property type="evidence" value="ECO:0007669"/>
    <property type="project" value="TreeGrafter"/>
</dbReference>
<proteinExistence type="inferred from homology"/>
<evidence type="ECO:0000256" key="2">
    <source>
        <dbReference type="ARBA" id="ARBA00022692"/>
    </source>
</evidence>
<keyword evidence="4 10" id="KW-0297">G-protein coupled receptor</keyword>
<evidence type="ECO:0000256" key="8">
    <source>
        <dbReference type="ARBA" id="ARBA00023180"/>
    </source>
</evidence>
<evidence type="ECO:0000313" key="15">
    <source>
        <dbReference type="Proteomes" id="UP001274896"/>
    </source>
</evidence>
<dbReference type="PROSITE" id="PS50262">
    <property type="entry name" value="G_PROTEIN_RECEP_F1_2"/>
    <property type="match status" value="1"/>
</dbReference>
<dbReference type="GO" id="GO:0016493">
    <property type="term" value="F:C-C chemokine receptor activity"/>
    <property type="evidence" value="ECO:0007669"/>
    <property type="project" value="TreeGrafter"/>
</dbReference>
<keyword evidence="5 12" id="KW-0472">Membrane</keyword>
<evidence type="ECO:0000313" key="14">
    <source>
        <dbReference type="EMBL" id="KAK3508947.1"/>
    </source>
</evidence>
<feature type="transmembrane region" description="Helical" evidence="12">
    <location>
        <begin position="140"/>
        <end position="161"/>
    </location>
</feature>
<evidence type="ECO:0000256" key="5">
    <source>
        <dbReference type="ARBA" id="ARBA00023136"/>
    </source>
</evidence>